<sequence length="334" mass="37722">MMDIGTQYELIRDIGSGNFGVAKLCRARDSGELVAVKFIERGEKIDKNVEREIINHRMLSGHPNIVRFREVFLTSTHLGIAMEYASGGELFDRIVKANRFSEDEARYFFQQLISGVAWCHKEGVCHRDLKLENTLLDGRPAPRLKICDFGYSKSAVFDSQPKSTVGTPAYIAPEVLSRKQYDGEIADVWSCGVTLYVMLVGAYPFEDPSDPRNFRKTIQRIMSVKYSFPSNLHLSRECLDLISRIFVAHPGQRISIAQIKQHAWFLRNLPEELKDGGIAMKEAAPTPSQTVDDIRRIVGGARTKALTPQAVVHDFNEDNMDYMDSGLMDDEVVE</sequence>
<dbReference type="GO" id="GO:0035556">
    <property type="term" value="P:intracellular signal transduction"/>
    <property type="evidence" value="ECO:0007669"/>
    <property type="project" value="TreeGrafter"/>
</dbReference>
<protein>
    <recommendedName>
        <fullName evidence="7">Protein kinase domain-containing protein</fullName>
    </recommendedName>
</protein>
<dbReference type="AlphaFoldDB" id="A0A9D4YYP9"/>
<reference evidence="8" key="1">
    <citation type="journal article" date="2019" name="Plant J.">
        <title>Chlorella vulgaris genome assembly and annotation reveals the molecular basis for metabolic acclimation to high light conditions.</title>
        <authorList>
            <person name="Cecchin M."/>
            <person name="Marcolungo L."/>
            <person name="Rossato M."/>
            <person name="Girolomoni L."/>
            <person name="Cosentino E."/>
            <person name="Cuine S."/>
            <person name="Li-Beisson Y."/>
            <person name="Delledonne M."/>
            <person name="Ballottari M."/>
        </authorList>
    </citation>
    <scope>NUCLEOTIDE SEQUENCE</scope>
    <source>
        <strain evidence="8">211/11P</strain>
    </source>
</reference>
<dbReference type="InterPro" id="IPR017441">
    <property type="entry name" value="Protein_kinase_ATP_BS"/>
</dbReference>
<dbReference type="PROSITE" id="PS50011">
    <property type="entry name" value="PROTEIN_KINASE_DOM"/>
    <property type="match status" value="1"/>
</dbReference>
<name>A0A9D4YYP9_CHLVU</name>
<dbReference type="Gene3D" id="3.30.200.20">
    <property type="entry name" value="Phosphorylase Kinase, domain 1"/>
    <property type="match status" value="1"/>
</dbReference>
<keyword evidence="3" id="KW-0418">Kinase</keyword>
<dbReference type="SMART" id="SM00220">
    <property type="entry name" value="S_TKc"/>
    <property type="match status" value="1"/>
</dbReference>
<dbReference type="OrthoDB" id="193931at2759"/>
<evidence type="ECO:0000313" key="8">
    <source>
        <dbReference type="EMBL" id="KAI3433369.1"/>
    </source>
</evidence>
<dbReference type="PANTHER" id="PTHR24346">
    <property type="entry name" value="MAP/MICROTUBULE AFFINITY-REGULATING KINASE"/>
    <property type="match status" value="1"/>
</dbReference>
<keyword evidence="2 5" id="KW-0547">Nucleotide-binding</keyword>
<organism evidence="8 9">
    <name type="scientific">Chlorella vulgaris</name>
    <name type="common">Green alga</name>
    <dbReference type="NCBI Taxonomy" id="3077"/>
    <lineage>
        <taxon>Eukaryota</taxon>
        <taxon>Viridiplantae</taxon>
        <taxon>Chlorophyta</taxon>
        <taxon>core chlorophytes</taxon>
        <taxon>Trebouxiophyceae</taxon>
        <taxon>Chlorellales</taxon>
        <taxon>Chlorellaceae</taxon>
        <taxon>Chlorella clade</taxon>
        <taxon>Chlorella</taxon>
    </lineage>
</organism>
<dbReference type="InterPro" id="IPR008271">
    <property type="entry name" value="Ser/Thr_kinase_AS"/>
</dbReference>
<dbReference type="GO" id="GO:0005524">
    <property type="term" value="F:ATP binding"/>
    <property type="evidence" value="ECO:0007669"/>
    <property type="project" value="UniProtKB-UniRule"/>
</dbReference>
<proteinExistence type="inferred from homology"/>
<evidence type="ECO:0000313" key="9">
    <source>
        <dbReference type="Proteomes" id="UP001055712"/>
    </source>
</evidence>
<keyword evidence="6" id="KW-0723">Serine/threonine-protein kinase</keyword>
<dbReference type="GO" id="GO:0004674">
    <property type="term" value="F:protein serine/threonine kinase activity"/>
    <property type="evidence" value="ECO:0007669"/>
    <property type="project" value="UniProtKB-KW"/>
</dbReference>
<keyword evidence="4 5" id="KW-0067">ATP-binding</keyword>
<feature type="binding site" evidence="5">
    <location>
        <position position="37"/>
    </location>
    <ligand>
        <name>ATP</name>
        <dbReference type="ChEBI" id="CHEBI:30616"/>
    </ligand>
</feature>
<evidence type="ECO:0000259" key="7">
    <source>
        <dbReference type="PROSITE" id="PS50011"/>
    </source>
</evidence>
<evidence type="ECO:0000256" key="2">
    <source>
        <dbReference type="ARBA" id="ARBA00022741"/>
    </source>
</evidence>
<dbReference type="GO" id="GO:0005737">
    <property type="term" value="C:cytoplasm"/>
    <property type="evidence" value="ECO:0007669"/>
    <property type="project" value="TreeGrafter"/>
</dbReference>
<dbReference type="PROSITE" id="PS00107">
    <property type="entry name" value="PROTEIN_KINASE_ATP"/>
    <property type="match status" value="1"/>
</dbReference>
<dbReference type="PANTHER" id="PTHR24346:SF92">
    <property type="entry name" value="SNF1-RELATED PROTEIN KINASE 2.6"/>
    <property type="match status" value="1"/>
</dbReference>
<reference evidence="8" key="2">
    <citation type="submission" date="2020-11" db="EMBL/GenBank/DDBJ databases">
        <authorList>
            <person name="Cecchin M."/>
            <person name="Marcolungo L."/>
            <person name="Rossato M."/>
            <person name="Girolomoni L."/>
            <person name="Cosentino E."/>
            <person name="Cuine S."/>
            <person name="Li-Beisson Y."/>
            <person name="Delledonne M."/>
            <person name="Ballottari M."/>
        </authorList>
    </citation>
    <scope>NUCLEOTIDE SEQUENCE</scope>
    <source>
        <strain evidence="8">211/11P</strain>
        <tissue evidence="8">Whole cell</tissue>
    </source>
</reference>
<evidence type="ECO:0000256" key="6">
    <source>
        <dbReference type="RuleBase" id="RU000304"/>
    </source>
</evidence>
<dbReference type="SUPFAM" id="SSF56112">
    <property type="entry name" value="Protein kinase-like (PK-like)"/>
    <property type="match status" value="1"/>
</dbReference>
<comment type="similarity">
    <text evidence="6">Belongs to the protein kinase superfamily.</text>
</comment>
<feature type="domain" description="Protein kinase" evidence="7">
    <location>
        <begin position="8"/>
        <end position="265"/>
    </location>
</feature>
<dbReference type="InterPro" id="IPR011009">
    <property type="entry name" value="Kinase-like_dom_sf"/>
</dbReference>
<gene>
    <name evidence="8" type="ORF">D9Q98_003186</name>
</gene>
<evidence type="ECO:0000256" key="1">
    <source>
        <dbReference type="ARBA" id="ARBA00022679"/>
    </source>
</evidence>
<dbReference type="Gene3D" id="1.10.510.10">
    <property type="entry name" value="Transferase(Phosphotransferase) domain 1"/>
    <property type="match status" value="1"/>
</dbReference>
<accession>A0A9D4YYP9</accession>
<dbReference type="InterPro" id="IPR000719">
    <property type="entry name" value="Prot_kinase_dom"/>
</dbReference>
<comment type="caution">
    <text evidence="8">The sequence shown here is derived from an EMBL/GenBank/DDBJ whole genome shotgun (WGS) entry which is preliminary data.</text>
</comment>
<dbReference type="EMBL" id="SIDB01000004">
    <property type="protein sequence ID" value="KAI3433369.1"/>
    <property type="molecule type" value="Genomic_DNA"/>
</dbReference>
<dbReference type="Pfam" id="PF00069">
    <property type="entry name" value="Pkinase"/>
    <property type="match status" value="1"/>
</dbReference>
<evidence type="ECO:0000256" key="3">
    <source>
        <dbReference type="ARBA" id="ARBA00022777"/>
    </source>
</evidence>
<dbReference type="PROSITE" id="PS00108">
    <property type="entry name" value="PROTEIN_KINASE_ST"/>
    <property type="match status" value="1"/>
</dbReference>
<evidence type="ECO:0000256" key="5">
    <source>
        <dbReference type="PROSITE-ProRule" id="PRU10141"/>
    </source>
</evidence>
<dbReference type="Proteomes" id="UP001055712">
    <property type="component" value="Unassembled WGS sequence"/>
</dbReference>
<evidence type="ECO:0000256" key="4">
    <source>
        <dbReference type="ARBA" id="ARBA00022840"/>
    </source>
</evidence>
<keyword evidence="9" id="KW-1185">Reference proteome</keyword>
<keyword evidence="1" id="KW-0808">Transferase</keyword>
<dbReference type="FunFam" id="1.10.510.10:FF:000132">
    <property type="entry name" value="Serine/threonine-protein kinase SRK2A"/>
    <property type="match status" value="1"/>
</dbReference>